<dbReference type="Pfam" id="PF03734">
    <property type="entry name" value="YkuD"/>
    <property type="match status" value="1"/>
</dbReference>
<evidence type="ECO:0000256" key="3">
    <source>
        <dbReference type="ARBA" id="ARBA00022679"/>
    </source>
</evidence>
<dbReference type="GO" id="GO:0016740">
    <property type="term" value="F:transferase activity"/>
    <property type="evidence" value="ECO:0007669"/>
    <property type="project" value="UniProtKB-KW"/>
</dbReference>
<keyword evidence="11" id="KW-1185">Reference proteome</keyword>
<dbReference type="AlphaFoldDB" id="A0A3D9FFM3"/>
<comment type="similarity">
    <text evidence="2">Belongs to the YkuD family.</text>
</comment>
<reference evidence="10 11" key="1">
    <citation type="submission" date="2018-07" db="EMBL/GenBank/DDBJ databases">
        <title>Genomic Encyclopedia of Type Strains, Phase IV (KMG-IV): sequencing the most valuable type-strain genomes for metagenomic binning, comparative biology and taxonomic classification.</title>
        <authorList>
            <person name="Goeker M."/>
        </authorList>
    </citation>
    <scope>NUCLEOTIDE SEQUENCE [LARGE SCALE GENOMIC DNA]</scope>
    <source>
        <strain evidence="10 11">DSM 26725</strain>
    </source>
</reference>
<dbReference type="PANTHER" id="PTHR41533">
    <property type="entry name" value="L,D-TRANSPEPTIDASE HI_1667-RELATED"/>
    <property type="match status" value="1"/>
</dbReference>
<evidence type="ECO:0000313" key="10">
    <source>
        <dbReference type="EMBL" id="RED16589.1"/>
    </source>
</evidence>
<evidence type="ECO:0000256" key="1">
    <source>
        <dbReference type="ARBA" id="ARBA00004752"/>
    </source>
</evidence>
<keyword evidence="3" id="KW-0808">Transferase</keyword>
<evidence type="ECO:0000256" key="4">
    <source>
        <dbReference type="ARBA" id="ARBA00022960"/>
    </source>
</evidence>
<dbReference type="UniPathway" id="UPA00219"/>
<dbReference type="GO" id="GO:0071555">
    <property type="term" value="P:cell wall organization"/>
    <property type="evidence" value="ECO:0007669"/>
    <property type="project" value="UniProtKB-UniRule"/>
</dbReference>
<feature type="domain" description="L,D-TPase catalytic" evidence="9">
    <location>
        <begin position="81"/>
        <end position="234"/>
    </location>
</feature>
<name>A0A3D9FFM3_9SPHN</name>
<dbReference type="InterPro" id="IPR005490">
    <property type="entry name" value="LD_TPept_cat_dom"/>
</dbReference>
<dbReference type="PANTHER" id="PTHR41533:SF2">
    <property type="entry name" value="BLR7131 PROTEIN"/>
    <property type="match status" value="1"/>
</dbReference>
<evidence type="ECO:0000259" key="9">
    <source>
        <dbReference type="PROSITE" id="PS52029"/>
    </source>
</evidence>
<comment type="caution">
    <text evidence="10">The sequence shown here is derived from an EMBL/GenBank/DDBJ whole genome shotgun (WGS) entry which is preliminary data.</text>
</comment>
<gene>
    <name evidence="10" type="ORF">DFR46_1613</name>
</gene>
<keyword evidence="4 7" id="KW-0133">Cell shape</keyword>
<dbReference type="GO" id="GO:0009252">
    <property type="term" value="P:peptidoglycan biosynthetic process"/>
    <property type="evidence" value="ECO:0007669"/>
    <property type="project" value="UniProtKB-UniPathway"/>
</dbReference>
<sequence length="278" mass="30446">MRIFVKIIALAALFGTIAMPVSAQWLGPDDVVVTARSYGPIHPYRAAVEAAYGAETDPARRAILSANLDRWRALPSELGQRHLMVNVPAQEVVLWENGVPVARWDVIVGRPRTPTVSFSAEISGVNLNPWWYVPQSIVRESVGALVRNNPAEARRRGYVASGGSYRQRPGPGNALGRMKLVMPNSHSIYLHDTPARHLFDREVRTFSHGCIRVRDAMGFAARLVGVSRSELEAMAASGQTRTVSLAAPVPVHITYFTAVPGPSSQLDYLNDIYGRDPA</sequence>
<dbReference type="SUPFAM" id="SSF141523">
    <property type="entry name" value="L,D-transpeptidase catalytic domain-like"/>
    <property type="match status" value="1"/>
</dbReference>
<evidence type="ECO:0000256" key="8">
    <source>
        <dbReference type="SAM" id="SignalP"/>
    </source>
</evidence>
<evidence type="ECO:0000256" key="2">
    <source>
        <dbReference type="ARBA" id="ARBA00005992"/>
    </source>
</evidence>
<comment type="pathway">
    <text evidence="1 7">Cell wall biogenesis; peptidoglycan biosynthesis.</text>
</comment>
<evidence type="ECO:0000256" key="6">
    <source>
        <dbReference type="ARBA" id="ARBA00023316"/>
    </source>
</evidence>
<dbReference type="OrthoDB" id="9778545at2"/>
<feature type="chain" id="PRO_5017578756" evidence="8">
    <location>
        <begin position="24"/>
        <end position="278"/>
    </location>
</feature>
<keyword evidence="6 7" id="KW-0961">Cell wall biogenesis/degradation</keyword>
<dbReference type="GO" id="GO:0004180">
    <property type="term" value="F:carboxypeptidase activity"/>
    <property type="evidence" value="ECO:0007669"/>
    <property type="project" value="UniProtKB-ARBA"/>
</dbReference>
<accession>A0A3D9FFM3</accession>
<feature type="signal peptide" evidence="8">
    <location>
        <begin position="1"/>
        <end position="23"/>
    </location>
</feature>
<feature type="active site" description="Nucleophile" evidence="7">
    <location>
        <position position="210"/>
    </location>
</feature>
<organism evidence="10 11">
    <name type="scientific">Parasphingopyxis lamellibrachiae</name>
    <dbReference type="NCBI Taxonomy" id="680125"/>
    <lineage>
        <taxon>Bacteria</taxon>
        <taxon>Pseudomonadati</taxon>
        <taxon>Pseudomonadota</taxon>
        <taxon>Alphaproteobacteria</taxon>
        <taxon>Sphingomonadales</taxon>
        <taxon>Sphingomonadaceae</taxon>
        <taxon>Parasphingopyxis</taxon>
    </lineage>
</organism>
<keyword evidence="8" id="KW-0732">Signal</keyword>
<evidence type="ECO:0000256" key="5">
    <source>
        <dbReference type="ARBA" id="ARBA00022984"/>
    </source>
</evidence>
<dbReference type="EMBL" id="QRDP01000004">
    <property type="protein sequence ID" value="RED16589.1"/>
    <property type="molecule type" value="Genomic_DNA"/>
</dbReference>
<feature type="active site" description="Proton donor/acceptor" evidence="7">
    <location>
        <position position="191"/>
    </location>
</feature>
<dbReference type="PROSITE" id="PS52029">
    <property type="entry name" value="LD_TPASE"/>
    <property type="match status" value="1"/>
</dbReference>
<dbReference type="GO" id="GO:0008360">
    <property type="term" value="P:regulation of cell shape"/>
    <property type="evidence" value="ECO:0007669"/>
    <property type="project" value="UniProtKB-UniRule"/>
</dbReference>
<dbReference type="CDD" id="cd16913">
    <property type="entry name" value="YkuD_like"/>
    <property type="match status" value="1"/>
</dbReference>
<evidence type="ECO:0000256" key="7">
    <source>
        <dbReference type="PROSITE-ProRule" id="PRU01373"/>
    </source>
</evidence>
<protein>
    <submittedName>
        <fullName evidence="10">L,D-transpeptidase-like protein</fullName>
    </submittedName>
</protein>
<dbReference type="InterPro" id="IPR038063">
    <property type="entry name" value="Transpep_catalytic_dom"/>
</dbReference>
<dbReference type="Gene3D" id="2.40.440.10">
    <property type="entry name" value="L,D-transpeptidase catalytic domain-like"/>
    <property type="match status" value="1"/>
</dbReference>
<dbReference type="InterPro" id="IPR052905">
    <property type="entry name" value="LD-transpeptidase_YkuD-like"/>
</dbReference>
<dbReference type="Proteomes" id="UP000256310">
    <property type="component" value="Unassembled WGS sequence"/>
</dbReference>
<proteinExistence type="inferred from homology"/>
<keyword evidence="5 7" id="KW-0573">Peptidoglycan synthesis</keyword>
<evidence type="ECO:0000313" key="11">
    <source>
        <dbReference type="Proteomes" id="UP000256310"/>
    </source>
</evidence>